<feature type="transmembrane region" description="Helical" evidence="1">
    <location>
        <begin position="185"/>
        <end position="209"/>
    </location>
</feature>
<comment type="caution">
    <text evidence="2">The sequence shown here is derived from an EMBL/GenBank/DDBJ whole genome shotgun (WGS) entry which is preliminary data.</text>
</comment>
<sequence>MGLRSLNTISASDTIARCATSINPSIANPSSVDNRSWFITHSCTFPTTKPKYCATRSSSRSPNNIGTSISLLTPSSFLIIEWYSLAHRSSCKIVRPSIWLPSAICAGKHGAMLSVTNIRSSITSPVEFTTSSSSFATSWKNSSILPLTISPIIPRNFSLYPLILRSGLPLTRVIPPPPPNPPNPAVPYTLFVPIFLLFSFIFSCSFLLCRSARSSISITFSN</sequence>
<reference evidence="3" key="1">
    <citation type="submission" date="2017-01" db="EMBL/GenBank/DDBJ databases">
        <authorList>
            <person name="Wang Y."/>
            <person name="White M."/>
            <person name="Kvist S."/>
            <person name="Moncalvo J.-M."/>
        </authorList>
    </citation>
    <scope>NUCLEOTIDE SEQUENCE [LARGE SCALE GENOMIC DNA]</scope>
    <source>
        <strain evidence="3">COL-18-3</strain>
    </source>
</reference>
<evidence type="ECO:0000313" key="3">
    <source>
        <dbReference type="Proteomes" id="UP000188320"/>
    </source>
</evidence>
<keyword evidence="1" id="KW-0472">Membrane</keyword>
<keyword evidence="1" id="KW-1133">Transmembrane helix</keyword>
<dbReference type="Proteomes" id="UP000188320">
    <property type="component" value="Unassembled WGS sequence"/>
</dbReference>
<keyword evidence="3" id="KW-1185">Reference proteome</keyword>
<name>A0A1R1PV04_ZANCU</name>
<organism evidence="2 3">
    <name type="scientific">Zancudomyces culisetae</name>
    <name type="common">Gut fungus</name>
    <name type="synonym">Smittium culisetae</name>
    <dbReference type="NCBI Taxonomy" id="1213189"/>
    <lineage>
        <taxon>Eukaryota</taxon>
        <taxon>Fungi</taxon>
        <taxon>Fungi incertae sedis</taxon>
        <taxon>Zoopagomycota</taxon>
        <taxon>Kickxellomycotina</taxon>
        <taxon>Harpellomycetes</taxon>
        <taxon>Harpellales</taxon>
        <taxon>Legeriomycetaceae</taxon>
        <taxon>Zancudomyces</taxon>
    </lineage>
</organism>
<dbReference type="EMBL" id="LSSK01000148">
    <property type="protein sequence ID" value="OMH84790.1"/>
    <property type="molecule type" value="Genomic_DNA"/>
</dbReference>
<accession>A0A1R1PV04</accession>
<evidence type="ECO:0000256" key="1">
    <source>
        <dbReference type="SAM" id="Phobius"/>
    </source>
</evidence>
<evidence type="ECO:0000313" key="2">
    <source>
        <dbReference type="EMBL" id="OMH84790.1"/>
    </source>
</evidence>
<keyword evidence="1" id="KW-0812">Transmembrane</keyword>
<proteinExistence type="predicted"/>
<protein>
    <submittedName>
        <fullName evidence="2">Uncharacterized protein</fullName>
    </submittedName>
</protein>
<dbReference type="AlphaFoldDB" id="A0A1R1PV04"/>
<gene>
    <name evidence="2" type="ORF">AX774_g1674</name>
</gene>